<evidence type="ECO:0000256" key="1">
    <source>
        <dbReference type="SAM" id="Coils"/>
    </source>
</evidence>
<organism evidence="2 3">
    <name type="scientific">Maledivibacter halophilus</name>
    <dbReference type="NCBI Taxonomy" id="36842"/>
    <lineage>
        <taxon>Bacteria</taxon>
        <taxon>Bacillati</taxon>
        <taxon>Bacillota</taxon>
        <taxon>Clostridia</taxon>
        <taxon>Peptostreptococcales</taxon>
        <taxon>Caminicellaceae</taxon>
        <taxon>Maledivibacter</taxon>
    </lineage>
</organism>
<dbReference type="OrthoDB" id="2381377at2"/>
<dbReference type="EMBL" id="FUZT01000006">
    <property type="protein sequence ID" value="SKC72191.1"/>
    <property type="molecule type" value="Genomic_DNA"/>
</dbReference>
<evidence type="ECO:0008006" key="4">
    <source>
        <dbReference type="Google" id="ProtNLM"/>
    </source>
</evidence>
<protein>
    <recommendedName>
        <fullName evidence="4">MJ0042 family finger-like domain-containing protein</fullName>
    </recommendedName>
</protein>
<dbReference type="AlphaFoldDB" id="A0A1T5L885"/>
<evidence type="ECO:0000313" key="2">
    <source>
        <dbReference type="EMBL" id="SKC72191.1"/>
    </source>
</evidence>
<dbReference type="NCBIfam" id="NF045650">
    <property type="entry name" value="CD1247_Nterm"/>
    <property type="match status" value="1"/>
</dbReference>
<gene>
    <name evidence="2" type="ORF">SAMN02194393_02580</name>
</gene>
<reference evidence="2 3" key="1">
    <citation type="submission" date="2017-02" db="EMBL/GenBank/DDBJ databases">
        <authorList>
            <person name="Peterson S.W."/>
        </authorList>
    </citation>
    <scope>NUCLEOTIDE SEQUENCE [LARGE SCALE GENOMIC DNA]</scope>
    <source>
        <strain evidence="2 3">M1</strain>
    </source>
</reference>
<dbReference type="STRING" id="36842.SAMN02194393_02580"/>
<name>A0A1T5L885_9FIRM</name>
<proteinExistence type="predicted"/>
<evidence type="ECO:0000313" key="3">
    <source>
        <dbReference type="Proteomes" id="UP000190285"/>
    </source>
</evidence>
<dbReference type="RefSeq" id="WP_079492098.1">
    <property type="nucleotide sequence ID" value="NZ_FUZT01000006.1"/>
</dbReference>
<keyword evidence="1" id="KW-0175">Coiled coil</keyword>
<accession>A0A1T5L885</accession>
<sequence>MSYLNERVSYLKGLADGMELDANTKEGKLMLHIIDVLEDFADSIDELDDNLAEVNEYVDAIDEDLTDLEDDFYEDFDEFEDDEEEYVDFDEVRCPACGEIIYVDEELLDEDENGEIEVTCPECNETLHITDEDECDCCCDH</sequence>
<dbReference type="Proteomes" id="UP000190285">
    <property type="component" value="Unassembled WGS sequence"/>
</dbReference>
<keyword evidence="3" id="KW-1185">Reference proteome</keyword>
<dbReference type="InterPro" id="IPR054688">
    <property type="entry name" value="CD1247_N"/>
</dbReference>
<feature type="coiled-coil region" evidence="1">
    <location>
        <begin position="44"/>
        <end position="71"/>
    </location>
</feature>